<dbReference type="InterPro" id="IPR004167">
    <property type="entry name" value="PSBD"/>
</dbReference>
<dbReference type="FunFam" id="2.40.50.100:FF:000010">
    <property type="entry name" value="Acetyltransferase component of pyruvate dehydrogenase complex"/>
    <property type="match status" value="1"/>
</dbReference>
<dbReference type="GO" id="GO:0004742">
    <property type="term" value="F:dihydrolipoyllysine-residue acetyltransferase activity"/>
    <property type="evidence" value="ECO:0007669"/>
    <property type="project" value="TreeGrafter"/>
</dbReference>
<dbReference type="InterPro" id="IPR001078">
    <property type="entry name" value="2-oxoacid_DH_actylTfrase"/>
</dbReference>
<keyword evidence="4" id="KW-0012">Acyltransferase</keyword>
<dbReference type="RefSeq" id="WP_187706568.1">
    <property type="nucleotide sequence ID" value="NZ_CP060822.1"/>
</dbReference>
<dbReference type="PANTHER" id="PTHR23151:SF75">
    <property type="entry name" value="DIHYDROLIPOYLLYSINE-RESIDUE ACETYLTRANSFERASE COMPONENT 5 OF PYRUVATE DEHYDROGENASE COMPLEX, CHLOROPLASTIC"/>
    <property type="match status" value="1"/>
</dbReference>
<dbReference type="PROSITE" id="PS50968">
    <property type="entry name" value="BIOTINYL_LIPOYL"/>
    <property type="match status" value="1"/>
</dbReference>
<dbReference type="InterPro" id="IPR000089">
    <property type="entry name" value="Biotin_lipoyl"/>
</dbReference>
<dbReference type="CDD" id="cd06849">
    <property type="entry name" value="lipoyl_domain"/>
    <property type="match status" value="1"/>
</dbReference>
<dbReference type="EMBL" id="CP060822">
    <property type="protein sequence ID" value="QNP30099.1"/>
    <property type="molecule type" value="Genomic_DNA"/>
</dbReference>
<dbReference type="Gene3D" id="3.30.559.10">
    <property type="entry name" value="Chloramphenicol acetyltransferase-like domain"/>
    <property type="match status" value="1"/>
</dbReference>
<dbReference type="GO" id="GO:0006086">
    <property type="term" value="P:pyruvate decarboxylation to acetyl-CoA"/>
    <property type="evidence" value="ECO:0007669"/>
    <property type="project" value="InterPro"/>
</dbReference>
<dbReference type="SUPFAM" id="SSF51230">
    <property type="entry name" value="Single hybrid motif"/>
    <property type="match status" value="1"/>
</dbReference>
<reference evidence="7 8" key="1">
    <citation type="submission" date="2020-08" db="EMBL/GenBank/DDBJ databases">
        <title>Complete genome sequence of Raphidiopsis curvispora isolated from drinking water reservoir in South Korea.</title>
        <authorList>
            <person name="Jeong J."/>
        </authorList>
    </citation>
    <scope>NUCLEOTIDE SEQUENCE [LARGE SCALE GENOMIC DNA]</scope>
    <source>
        <strain evidence="7 8">GIHE-G1</strain>
    </source>
</reference>
<dbReference type="Gene3D" id="2.40.50.100">
    <property type="match status" value="1"/>
</dbReference>
<dbReference type="EC" id="2.3.1.-" evidence="4"/>
<dbReference type="InterPro" id="IPR036625">
    <property type="entry name" value="E3-bd_dom_sf"/>
</dbReference>
<sequence length="421" mass="44291">MSIHEVFMPALSSTMTEGKIVSWVKSPGDKVEKGETVVVVESDKADMDVESFYEGFLAHILVQAGETAPVGAAIAYVAETQEEITSAKILGGGATVPTPPVAPVSAPAVPVPVTVSQNGSNHQQGRLVVSPRARKLAKELKVDLNNLQGSGPYGRIIAGDIEAAVGKQTTGPVISTVPTIPSTAPATPTKPATPVVTAGQVVPLTTLQNAVVRNMMSSLSVPTFHVGYTITTDGLDKLYKQIKSKGVTMTALLAKAVAVTLQKHPLLNASYSEQGIVHHPQINVSVAVAMDDGGLITPVLQNADQIDIYSLSRNWKSLVDRSRSKQLQPEEYSTGTFTISNLGMFGVDTFDAILPPGQGAILAVGAGRSQVVATGDGSFALRQQMKVNITCDHRIIYGAHAAAFLQDLAKLIETDPQSLTV</sequence>
<evidence type="ECO:0000256" key="1">
    <source>
        <dbReference type="ARBA" id="ARBA00001938"/>
    </source>
</evidence>
<dbReference type="InterPro" id="IPR003016">
    <property type="entry name" value="2-oxoA_DH_lipoyl-BS"/>
</dbReference>
<evidence type="ECO:0000256" key="2">
    <source>
        <dbReference type="ARBA" id="ARBA00007317"/>
    </source>
</evidence>
<dbReference type="InterPro" id="IPR023213">
    <property type="entry name" value="CAT-like_dom_sf"/>
</dbReference>
<feature type="domain" description="Lipoyl-binding" evidence="5">
    <location>
        <begin position="3"/>
        <end position="78"/>
    </location>
</feature>
<dbReference type="PROSITE" id="PS00189">
    <property type="entry name" value="LIPOYL"/>
    <property type="match status" value="1"/>
</dbReference>
<dbReference type="AlphaFoldDB" id="A0A7H0F233"/>
<organism evidence="7 8">
    <name type="scientific">Cylindrospermopsis curvispora GIHE-G1</name>
    <dbReference type="NCBI Taxonomy" id="2666332"/>
    <lineage>
        <taxon>Bacteria</taxon>
        <taxon>Bacillati</taxon>
        <taxon>Cyanobacteriota</taxon>
        <taxon>Cyanophyceae</taxon>
        <taxon>Nostocales</taxon>
        <taxon>Aphanizomenonaceae</taxon>
        <taxon>Cylindrospermopsis</taxon>
    </lineage>
</organism>
<dbReference type="Proteomes" id="UP000516013">
    <property type="component" value="Chromosome"/>
</dbReference>
<dbReference type="Pfam" id="PF00364">
    <property type="entry name" value="Biotin_lipoyl"/>
    <property type="match status" value="1"/>
</dbReference>
<evidence type="ECO:0000259" key="5">
    <source>
        <dbReference type="PROSITE" id="PS50968"/>
    </source>
</evidence>
<keyword evidence="3 4" id="KW-0450">Lipoyl</keyword>
<dbReference type="PROSITE" id="PS51826">
    <property type="entry name" value="PSBD"/>
    <property type="match status" value="1"/>
</dbReference>
<accession>A0A7H0F233</accession>
<dbReference type="SUPFAM" id="SSF47005">
    <property type="entry name" value="Peripheral subunit-binding domain of 2-oxo acid dehydrogenase complex"/>
    <property type="match status" value="1"/>
</dbReference>
<protein>
    <recommendedName>
        <fullName evidence="4">Dihydrolipoamide acetyltransferase component of pyruvate dehydrogenase complex</fullName>
        <ecNumber evidence="4">2.3.1.-</ecNumber>
    </recommendedName>
</protein>
<keyword evidence="8" id="KW-1185">Reference proteome</keyword>
<comment type="cofactor">
    <cofactor evidence="1 4">
        <name>(R)-lipoate</name>
        <dbReference type="ChEBI" id="CHEBI:83088"/>
    </cofactor>
</comment>
<dbReference type="KEGG" id="ccur:IAR63_03190"/>
<evidence type="ECO:0000313" key="7">
    <source>
        <dbReference type="EMBL" id="QNP30099.1"/>
    </source>
</evidence>
<dbReference type="InterPro" id="IPR045257">
    <property type="entry name" value="E2/Pdx1"/>
</dbReference>
<evidence type="ECO:0000259" key="6">
    <source>
        <dbReference type="PROSITE" id="PS51826"/>
    </source>
</evidence>
<gene>
    <name evidence="7" type="ORF">IAR63_03190</name>
</gene>
<comment type="similarity">
    <text evidence="2 4">Belongs to the 2-oxoacid dehydrogenase family.</text>
</comment>
<keyword evidence="4" id="KW-0808">Transferase</keyword>
<evidence type="ECO:0000256" key="4">
    <source>
        <dbReference type="RuleBase" id="RU003423"/>
    </source>
</evidence>
<dbReference type="GO" id="GO:0045254">
    <property type="term" value="C:pyruvate dehydrogenase complex"/>
    <property type="evidence" value="ECO:0007669"/>
    <property type="project" value="InterPro"/>
</dbReference>
<dbReference type="Gene3D" id="4.10.320.10">
    <property type="entry name" value="E3-binding domain"/>
    <property type="match status" value="1"/>
</dbReference>
<dbReference type="SUPFAM" id="SSF52777">
    <property type="entry name" value="CoA-dependent acyltransferases"/>
    <property type="match status" value="1"/>
</dbReference>
<dbReference type="Pfam" id="PF00198">
    <property type="entry name" value="2-oxoacid_dh"/>
    <property type="match status" value="1"/>
</dbReference>
<name>A0A7H0F233_9CYAN</name>
<dbReference type="Pfam" id="PF02817">
    <property type="entry name" value="E3_binding"/>
    <property type="match status" value="1"/>
</dbReference>
<feature type="domain" description="Peripheral subunit-binding (PSBD)" evidence="6">
    <location>
        <begin position="128"/>
        <end position="165"/>
    </location>
</feature>
<evidence type="ECO:0000256" key="3">
    <source>
        <dbReference type="ARBA" id="ARBA00022823"/>
    </source>
</evidence>
<dbReference type="InterPro" id="IPR011053">
    <property type="entry name" value="Single_hybrid_motif"/>
</dbReference>
<proteinExistence type="inferred from homology"/>
<dbReference type="PANTHER" id="PTHR23151">
    <property type="entry name" value="DIHYDROLIPOAMIDE ACETYL/SUCCINYL-TRANSFERASE-RELATED"/>
    <property type="match status" value="1"/>
</dbReference>
<evidence type="ECO:0000313" key="8">
    <source>
        <dbReference type="Proteomes" id="UP000516013"/>
    </source>
</evidence>